<dbReference type="Gene3D" id="2.30.40.10">
    <property type="entry name" value="Urease, subunit C, domain 1"/>
    <property type="match status" value="1"/>
</dbReference>
<dbReference type="Gene3D" id="3.10.310.70">
    <property type="match status" value="1"/>
</dbReference>
<dbReference type="Gene3D" id="3.20.20.140">
    <property type="entry name" value="Metal-dependent hydrolases"/>
    <property type="match status" value="1"/>
</dbReference>
<dbReference type="GO" id="GO:0016810">
    <property type="term" value="F:hydrolase activity, acting on carbon-nitrogen (but not peptide) bonds"/>
    <property type="evidence" value="ECO:0007669"/>
    <property type="project" value="InterPro"/>
</dbReference>
<dbReference type="RefSeq" id="WP_368652432.1">
    <property type="nucleotide sequence ID" value="NZ_CP162599.1"/>
</dbReference>
<keyword evidence="2" id="KW-0378">Hydrolase</keyword>
<reference evidence="2" key="1">
    <citation type="submission" date="2024-07" db="EMBL/GenBank/DDBJ databases">
        <title>Halotolerant mesophilic bacterium Ornithinibacillus sp. 4-3, sp. nov., isolated from soil.</title>
        <authorList>
            <person name="Sidarenka A.V."/>
            <person name="Guliayeva D.E."/>
            <person name="Leanovich S.I."/>
            <person name="Hileuskaya K.S."/>
            <person name="Akhremchuk A.E."/>
            <person name="Sikolenko M.A."/>
            <person name="Valentovich L.N."/>
        </authorList>
    </citation>
    <scope>NUCLEOTIDE SEQUENCE</scope>
    <source>
        <strain evidence="2">4-3</strain>
    </source>
</reference>
<dbReference type="Pfam" id="PF07969">
    <property type="entry name" value="Amidohydro_3"/>
    <property type="match status" value="1"/>
</dbReference>
<evidence type="ECO:0000259" key="1">
    <source>
        <dbReference type="Pfam" id="PF07969"/>
    </source>
</evidence>
<dbReference type="InterPro" id="IPR032466">
    <property type="entry name" value="Metal_Hydrolase"/>
</dbReference>
<dbReference type="EMBL" id="CP162599">
    <property type="protein sequence ID" value="XDK31706.1"/>
    <property type="molecule type" value="Genomic_DNA"/>
</dbReference>
<dbReference type="InterPro" id="IPR013108">
    <property type="entry name" value="Amidohydro_3"/>
</dbReference>
<dbReference type="EC" id="3.5.-.-" evidence="2"/>
<sequence>MKADTIFVNGHIMTMDMDLLDASAVVVREGVIQYVGDTEPALNWKGKNTEVVDLEGKTLMPGFIESHVHPVDYAIKLLEIDCRATSAPSIEDVLKKIKEQTQSTPENEWIRGWGWDDSKLKEKRKITRWDLDKVSPNHPVILKRTCGHVAVANSKAFEMSGITKDTSQPKGGNIEYDQSGEMTGILEELAQDLLSLPEYDYNDLKKGFELAQKDFAKWGITTVHDMSAVQENMQLYQDLLSDDNLTVRVRPWIWALNQNGWKGHLNQTLSLGIKSGFGNDMIRIQGMKYMLDGSVGGRTAAVDQPYEDDNHKGILYFSTDEIAPYMKQAILGDLRVAIHAIGERAIEVSIQAFEEAHKEANISNMRNRIEHCALPTEDHLKRMKELGLIAASSIGFIYHIGDSYIKNLGTERMKRVYPHRTFIDYGIVAPGNSDLPVTGGNPWTGIYGAVNRKTISGQVSDSVQNISAYEAVKAYTVDAAYSSCEENIIGVIKASAKADLIIVSENPLEVDTEKLKDLEVEETFMNGKSIYKK</sequence>
<proteinExistence type="predicted"/>
<accession>A0AB39HN69</accession>
<protein>
    <submittedName>
        <fullName evidence="2">Amidohydrolase</fullName>
        <ecNumber evidence="2">3.5.-.-</ecNumber>
    </submittedName>
</protein>
<dbReference type="PANTHER" id="PTHR22642">
    <property type="entry name" value="IMIDAZOLONEPROPIONASE"/>
    <property type="match status" value="1"/>
</dbReference>
<dbReference type="CDD" id="cd01300">
    <property type="entry name" value="YtcJ_like"/>
    <property type="match status" value="1"/>
</dbReference>
<name>A0AB39HN69_9BACI</name>
<gene>
    <name evidence="2" type="ORF">AB4Y30_11805</name>
</gene>
<dbReference type="SUPFAM" id="SSF51338">
    <property type="entry name" value="Composite domain of metallo-dependent hydrolases"/>
    <property type="match status" value="1"/>
</dbReference>
<dbReference type="InterPro" id="IPR011059">
    <property type="entry name" value="Metal-dep_hydrolase_composite"/>
</dbReference>
<dbReference type="PANTHER" id="PTHR22642:SF2">
    <property type="entry name" value="PROTEIN LONG AFTER FAR-RED 3"/>
    <property type="match status" value="1"/>
</dbReference>
<dbReference type="AlphaFoldDB" id="A0AB39HN69"/>
<evidence type="ECO:0000313" key="2">
    <source>
        <dbReference type="EMBL" id="XDK31706.1"/>
    </source>
</evidence>
<feature type="domain" description="Amidohydrolase 3" evidence="1">
    <location>
        <begin position="50"/>
        <end position="531"/>
    </location>
</feature>
<dbReference type="SUPFAM" id="SSF51556">
    <property type="entry name" value="Metallo-dependent hydrolases"/>
    <property type="match status" value="1"/>
</dbReference>
<organism evidence="2">
    <name type="scientific">Ornithinibacillus sp. 4-3</name>
    <dbReference type="NCBI Taxonomy" id="3231488"/>
    <lineage>
        <taxon>Bacteria</taxon>
        <taxon>Bacillati</taxon>
        <taxon>Bacillota</taxon>
        <taxon>Bacilli</taxon>
        <taxon>Bacillales</taxon>
        <taxon>Bacillaceae</taxon>
        <taxon>Ornithinibacillus</taxon>
    </lineage>
</organism>
<dbReference type="InterPro" id="IPR033932">
    <property type="entry name" value="YtcJ-like"/>
</dbReference>